<dbReference type="AlphaFoldDB" id="A0A420WZJ2"/>
<feature type="transmembrane region" description="Helical" evidence="7">
    <location>
        <begin position="44"/>
        <end position="66"/>
    </location>
</feature>
<keyword evidence="2" id="KW-0813">Transport</keyword>
<dbReference type="PANTHER" id="PTHR23517:SF13">
    <property type="entry name" value="MAJOR FACILITATOR SUPERFAMILY MFS_1"/>
    <property type="match status" value="1"/>
</dbReference>
<dbReference type="EMBL" id="RBIN01000002">
    <property type="protein sequence ID" value="RKR06712.1"/>
    <property type="molecule type" value="Genomic_DNA"/>
</dbReference>
<keyword evidence="5 7" id="KW-1133">Transmembrane helix</keyword>
<feature type="transmembrane region" description="Helical" evidence="7">
    <location>
        <begin position="135"/>
        <end position="155"/>
    </location>
</feature>
<dbReference type="SUPFAM" id="SSF103473">
    <property type="entry name" value="MFS general substrate transporter"/>
    <property type="match status" value="1"/>
</dbReference>
<gene>
    <name evidence="9" type="ORF">C7446_0705</name>
</gene>
<organism evidence="9 10">
    <name type="scientific">Kushneria sinocarnis</name>
    <dbReference type="NCBI Taxonomy" id="595502"/>
    <lineage>
        <taxon>Bacteria</taxon>
        <taxon>Pseudomonadati</taxon>
        <taxon>Pseudomonadota</taxon>
        <taxon>Gammaproteobacteria</taxon>
        <taxon>Oceanospirillales</taxon>
        <taxon>Halomonadaceae</taxon>
        <taxon>Kushneria</taxon>
    </lineage>
</organism>
<keyword evidence="3" id="KW-1003">Cell membrane</keyword>
<feature type="transmembrane region" description="Helical" evidence="7">
    <location>
        <begin position="214"/>
        <end position="235"/>
    </location>
</feature>
<evidence type="ECO:0000256" key="6">
    <source>
        <dbReference type="ARBA" id="ARBA00023136"/>
    </source>
</evidence>
<protein>
    <submittedName>
        <fullName evidence="9">Putative MFS family arabinose efflux permease</fullName>
    </submittedName>
</protein>
<accession>A0A420WZJ2</accession>
<dbReference type="PANTHER" id="PTHR23517">
    <property type="entry name" value="RESISTANCE PROTEIN MDTM, PUTATIVE-RELATED-RELATED"/>
    <property type="match status" value="1"/>
</dbReference>
<dbReference type="Gene3D" id="1.20.1250.20">
    <property type="entry name" value="MFS general substrate transporter like domains"/>
    <property type="match status" value="1"/>
</dbReference>
<proteinExistence type="predicted"/>
<feature type="transmembrane region" description="Helical" evidence="7">
    <location>
        <begin position="339"/>
        <end position="359"/>
    </location>
</feature>
<dbReference type="InterPro" id="IPR036259">
    <property type="entry name" value="MFS_trans_sf"/>
</dbReference>
<evidence type="ECO:0000259" key="8">
    <source>
        <dbReference type="PROSITE" id="PS50850"/>
    </source>
</evidence>
<name>A0A420WZJ2_9GAMM</name>
<dbReference type="Proteomes" id="UP000281975">
    <property type="component" value="Unassembled WGS sequence"/>
</dbReference>
<dbReference type="Pfam" id="PF07690">
    <property type="entry name" value="MFS_1"/>
    <property type="match status" value="1"/>
</dbReference>
<evidence type="ECO:0000313" key="9">
    <source>
        <dbReference type="EMBL" id="RKR06712.1"/>
    </source>
</evidence>
<keyword evidence="4 7" id="KW-0812">Transmembrane</keyword>
<evidence type="ECO:0000256" key="3">
    <source>
        <dbReference type="ARBA" id="ARBA00022475"/>
    </source>
</evidence>
<keyword evidence="6 7" id="KW-0472">Membrane</keyword>
<evidence type="ECO:0000313" key="10">
    <source>
        <dbReference type="Proteomes" id="UP000281975"/>
    </source>
</evidence>
<evidence type="ECO:0000256" key="5">
    <source>
        <dbReference type="ARBA" id="ARBA00022989"/>
    </source>
</evidence>
<feature type="transmembrane region" description="Helical" evidence="7">
    <location>
        <begin position="305"/>
        <end position="327"/>
    </location>
</feature>
<comment type="caution">
    <text evidence="9">The sequence shown here is derived from an EMBL/GenBank/DDBJ whole genome shotgun (WGS) entry which is preliminary data.</text>
</comment>
<dbReference type="GO" id="GO:0022857">
    <property type="term" value="F:transmembrane transporter activity"/>
    <property type="evidence" value="ECO:0007669"/>
    <property type="project" value="InterPro"/>
</dbReference>
<dbReference type="InterPro" id="IPR020846">
    <property type="entry name" value="MFS_dom"/>
</dbReference>
<feature type="transmembrane region" description="Helical" evidence="7">
    <location>
        <begin position="371"/>
        <end position="389"/>
    </location>
</feature>
<dbReference type="GO" id="GO:0005886">
    <property type="term" value="C:plasma membrane"/>
    <property type="evidence" value="ECO:0007669"/>
    <property type="project" value="UniProtKB-SubCell"/>
</dbReference>
<keyword evidence="10" id="KW-1185">Reference proteome</keyword>
<feature type="transmembrane region" description="Helical" evidence="7">
    <location>
        <begin position="167"/>
        <end position="185"/>
    </location>
</feature>
<evidence type="ECO:0000256" key="4">
    <source>
        <dbReference type="ARBA" id="ARBA00022692"/>
    </source>
</evidence>
<comment type="subcellular location">
    <subcellularLocation>
        <location evidence="1">Cell membrane</location>
        <topology evidence="1">Multi-pass membrane protein</topology>
    </subcellularLocation>
</comment>
<dbReference type="InterPro" id="IPR011701">
    <property type="entry name" value="MFS"/>
</dbReference>
<feature type="transmembrane region" description="Helical" evidence="7">
    <location>
        <begin position="78"/>
        <end position="97"/>
    </location>
</feature>
<sequence>MPTMSDTSRWLGFWAASLSLILVFAASATPIPLYAIYRATEGLTYAELSLTAVFYFISAIIALLSCGRLSNHVGRRPVVALALLLAALACGVLLEVSGVVSLILGRVLQGFSCGLASSAAAAFVTDNAPRRPGWLAPAVTSTGTMIGLTLGAVASGALVEHAPLPRMMPYLVITVALLLCLLLVWRSRETSPRHAGALASLRPRLALPQASRPLYPVACCIFIATWALGGFFQAFGPSLSTDQLGSSSALVAAVVFASYMAPSALGGPLGGRLSPHGAQRLGSVAFVVCVAGLLASLTAGTIGLFLLASACAGIAQGMVLSGSIRALLANAEPSERAGVFSVIFTTCYCGAAIPSLIAGQAARELSLPQVLGGYLALAVIACLVTLIAARDPARVTASAR</sequence>
<dbReference type="InterPro" id="IPR050171">
    <property type="entry name" value="MFS_Transporters"/>
</dbReference>
<feature type="transmembrane region" description="Helical" evidence="7">
    <location>
        <begin position="103"/>
        <end position="123"/>
    </location>
</feature>
<evidence type="ECO:0000256" key="1">
    <source>
        <dbReference type="ARBA" id="ARBA00004651"/>
    </source>
</evidence>
<feature type="transmembrane region" description="Helical" evidence="7">
    <location>
        <begin position="247"/>
        <end position="269"/>
    </location>
</feature>
<dbReference type="PROSITE" id="PS50850">
    <property type="entry name" value="MFS"/>
    <property type="match status" value="1"/>
</dbReference>
<evidence type="ECO:0000256" key="2">
    <source>
        <dbReference type="ARBA" id="ARBA00022448"/>
    </source>
</evidence>
<feature type="domain" description="Major facilitator superfamily (MFS) profile" evidence="8">
    <location>
        <begin position="11"/>
        <end position="393"/>
    </location>
</feature>
<feature type="transmembrane region" description="Helical" evidence="7">
    <location>
        <begin position="281"/>
        <end position="299"/>
    </location>
</feature>
<reference evidence="9 10" key="1">
    <citation type="submission" date="2018-10" db="EMBL/GenBank/DDBJ databases">
        <title>Genomic Encyclopedia of Type Strains, Phase IV (KMG-IV): sequencing the most valuable type-strain genomes for metagenomic binning, comparative biology and taxonomic classification.</title>
        <authorList>
            <person name="Goeker M."/>
        </authorList>
    </citation>
    <scope>NUCLEOTIDE SEQUENCE [LARGE SCALE GENOMIC DNA]</scope>
    <source>
        <strain evidence="9 10">DSM 23229</strain>
    </source>
</reference>
<evidence type="ECO:0000256" key="7">
    <source>
        <dbReference type="SAM" id="Phobius"/>
    </source>
</evidence>